<keyword evidence="7 16" id="KW-1133">Transmembrane helix</keyword>
<comment type="subcellular location">
    <subcellularLocation>
        <location evidence="1">Membrane</location>
        <topology evidence="1">Multi-pass membrane protein</topology>
    </subcellularLocation>
</comment>
<dbReference type="Pfam" id="PF01098">
    <property type="entry name" value="FTSW_RODA_SPOVE"/>
    <property type="match status" value="1"/>
</dbReference>
<comment type="similarity">
    <text evidence="11">Belongs to the SEDS family. FtsW subfamily.</text>
</comment>
<name>A0A379GET5_PROMI</name>
<reference evidence="17 18" key="1">
    <citation type="submission" date="2018-06" db="EMBL/GenBank/DDBJ databases">
        <authorList>
            <consortium name="Pathogen Informatics"/>
            <person name="Doyle S."/>
        </authorList>
    </citation>
    <scope>NUCLEOTIDE SEQUENCE [LARGE SCALE GENOMIC DNA]</scope>
    <source>
        <strain evidence="17 18">NCTC11938</strain>
    </source>
</reference>
<evidence type="ECO:0000256" key="2">
    <source>
        <dbReference type="ARBA" id="ARBA00022676"/>
    </source>
</evidence>
<evidence type="ECO:0000256" key="11">
    <source>
        <dbReference type="ARBA" id="ARBA00038053"/>
    </source>
</evidence>
<evidence type="ECO:0000256" key="10">
    <source>
        <dbReference type="ARBA" id="ARBA00033270"/>
    </source>
</evidence>
<dbReference type="GO" id="GO:0051301">
    <property type="term" value="P:cell division"/>
    <property type="evidence" value="ECO:0007669"/>
    <property type="project" value="UniProtKB-KW"/>
</dbReference>
<evidence type="ECO:0000256" key="5">
    <source>
        <dbReference type="ARBA" id="ARBA00022960"/>
    </source>
</evidence>
<evidence type="ECO:0000256" key="1">
    <source>
        <dbReference type="ARBA" id="ARBA00004141"/>
    </source>
</evidence>
<evidence type="ECO:0000256" key="16">
    <source>
        <dbReference type="SAM" id="Phobius"/>
    </source>
</evidence>
<evidence type="ECO:0000256" key="13">
    <source>
        <dbReference type="ARBA" id="ARBA00041418"/>
    </source>
</evidence>
<keyword evidence="4 16" id="KW-0812">Transmembrane</keyword>
<keyword evidence="3" id="KW-0808">Transferase</keyword>
<comment type="catalytic activity">
    <reaction evidence="15">
        <text>[GlcNAc-(1-&gt;4)-Mur2Ac(oyl-L-Ala-gamma-D-Glu-L-Lys-D-Ala-D-Ala)](n)-di-trans,octa-cis-undecaprenyl diphosphate + beta-D-GlcNAc-(1-&gt;4)-Mur2Ac(oyl-L-Ala-gamma-D-Glu-L-Lys-D-Ala-D-Ala)-di-trans,octa-cis-undecaprenyl diphosphate = [GlcNAc-(1-&gt;4)-Mur2Ac(oyl-L-Ala-gamma-D-Glu-L-Lys-D-Ala-D-Ala)](n+1)-di-trans,octa-cis-undecaprenyl diphosphate + di-trans,octa-cis-undecaprenyl diphosphate + H(+)</text>
        <dbReference type="Rhea" id="RHEA:23708"/>
        <dbReference type="Rhea" id="RHEA-COMP:9602"/>
        <dbReference type="Rhea" id="RHEA-COMP:9603"/>
        <dbReference type="ChEBI" id="CHEBI:15378"/>
        <dbReference type="ChEBI" id="CHEBI:58405"/>
        <dbReference type="ChEBI" id="CHEBI:60033"/>
        <dbReference type="ChEBI" id="CHEBI:78435"/>
        <dbReference type="EC" id="2.4.99.28"/>
    </reaction>
</comment>
<keyword evidence="17" id="KW-0132">Cell division</keyword>
<evidence type="ECO:0000256" key="12">
    <source>
        <dbReference type="ARBA" id="ARBA00041185"/>
    </source>
</evidence>
<accession>A0A379GET5</accession>
<keyword evidence="5" id="KW-0133">Cell shape</keyword>
<keyword evidence="17" id="KW-0131">Cell cycle</keyword>
<dbReference type="GO" id="GO:0032153">
    <property type="term" value="C:cell division site"/>
    <property type="evidence" value="ECO:0007669"/>
    <property type="project" value="TreeGrafter"/>
</dbReference>
<evidence type="ECO:0000256" key="7">
    <source>
        <dbReference type="ARBA" id="ARBA00022989"/>
    </source>
</evidence>
<dbReference type="GO" id="GO:0005886">
    <property type="term" value="C:plasma membrane"/>
    <property type="evidence" value="ECO:0007669"/>
    <property type="project" value="TreeGrafter"/>
</dbReference>
<sequence length="93" mass="10166">MGVMLILAVLLLLQPDLGTVVVLFVTTLALLFLAGAKIWQFLAIIGTGIAAVVMLIIVEPYRVRRITSFLEPWEDPFGSGYQLTQSLMAFGRG</sequence>
<dbReference type="InterPro" id="IPR001182">
    <property type="entry name" value="FtsW/RodA"/>
</dbReference>
<dbReference type="PANTHER" id="PTHR30474:SF2">
    <property type="entry name" value="PEPTIDOGLYCAN GLYCOSYLTRANSFERASE FTSW-RELATED"/>
    <property type="match status" value="1"/>
</dbReference>
<keyword evidence="6" id="KW-0573">Peptidoglycan synthesis</keyword>
<proteinExistence type="inferred from homology"/>
<keyword evidence="8 16" id="KW-0472">Membrane</keyword>
<evidence type="ECO:0000256" key="6">
    <source>
        <dbReference type="ARBA" id="ARBA00022984"/>
    </source>
</evidence>
<dbReference type="EMBL" id="UGTS01000006">
    <property type="protein sequence ID" value="SUC39466.1"/>
    <property type="molecule type" value="Genomic_DNA"/>
</dbReference>
<dbReference type="EC" id="2.4.99.28" evidence="14"/>
<keyword evidence="2" id="KW-0328">Glycosyltransferase</keyword>
<evidence type="ECO:0000256" key="14">
    <source>
        <dbReference type="ARBA" id="ARBA00044770"/>
    </source>
</evidence>
<gene>
    <name evidence="17" type="primary">ftsW_3</name>
    <name evidence="17" type="ORF">NCTC11938_03753</name>
</gene>
<evidence type="ECO:0000256" key="9">
    <source>
        <dbReference type="ARBA" id="ARBA00032370"/>
    </source>
</evidence>
<dbReference type="GO" id="GO:0015648">
    <property type="term" value="F:lipid-linked peptidoglycan transporter activity"/>
    <property type="evidence" value="ECO:0007669"/>
    <property type="project" value="TreeGrafter"/>
</dbReference>
<evidence type="ECO:0000313" key="17">
    <source>
        <dbReference type="EMBL" id="SUC39466.1"/>
    </source>
</evidence>
<feature type="transmembrane region" description="Helical" evidence="16">
    <location>
        <begin position="38"/>
        <end position="58"/>
    </location>
</feature>
<dbReference type="GO" id="GO:0008955">
    <property type="term" value="F:peptidoglycan glycosyltransferase activity"/>
    <property type="evidence" value="ECO:0007669"/>
    <property type="project" value="UniProtKB-EC"/>
</dbReference>
<organism evidence="17 18">
    <name type="scientific">Proteus mirabilis</name>
    <dbReference type="NCBI Taxonomy" id="584"/>
    <lineage>
        <taxon>Bacteria</taxon>
        <taxon>Pseudomonadati</taxon>
        <taxon>Pseudomonadota</taxon>
        <taxon>Gammaproteobacteria</taxon>
        <taxon>Enterobacterales</taxon>
        <taxon>Morganellaceae</taxon>
        <taxon>Proteus</taxon>
    </lineage>
</organism>
<evidence type="ECO:0000313" key="18">
    <source>
        <dbReference type="Proteomes" id="UP000254191"/>
    </source>
</evidence>
<evidence type="ECO:0000256" key="15">
    <source>
        <dbReference type="ARBA" id="ARBA00049902"/>
    </source>
</evidence>
<protein>
    <recommendedName>
        <fullName evidence="12">Probable peptidoglycan glycosyltransferase FtsW</fullName>
        <ecNumber evidence="14">2.4.99.28</ecNumber>
    </recommendedName>
    <alternativeName>
        <fullName evidence="13">Cell division protein FtsW</fullName>
    </alternativeName>
    <alternativeName>
        <fullName evidence="10">Cell wall polymerase</fullName>
    </alternativeName>
    <alternativeName>
        <fullName evidence="9">Peptidoglycan polymerase</fullName>
    </alternativeName>
</protein>
<evidence type="ECO:0000256" key="3">
    <source>
        <dbReference type="ARBA" id="ARBA00022679"/>
    </source>
</evidence>
<evidence type="ECO:0000256" key="8">
    <source>
        <dbReference type="ARBA" id="ARBA00023136"/>
    </source>
</evidence>
<dbReference type="AlphaFoldDB" id="A0A379GET5"/>
<dbReference type="PANTHER" id="PTHR30474">
    <property type="entry name" value="CELL CYCLE PROTEIN"/>
    <property type="match status" value="1"/>
</dbReference>
<dbReference type="GO" id="GO:0009252">
    <property type="term" value="P:peptidoglycan biosynthetic process"/>
    <property type="evidence" value="ECO:0007669"/>
    <property type="project" value="UniProtKB-KW"/>
</dbReference>
<dbReference type="GO" id="GO:0008360">
    <property type="term" value="P:regulation of cell shape"/>
    <property type="evidence" value="ECO:0007669"/>
    <property type="project" value="UniProtKB-KW"/>
</dbReference>
<evidence type="ECO:0000256" key="4">
    <source>
        <dbReference type="ARBA" id="ARBA00022692"/>
    </source>
</evidence>
<dbReference type="Proteomes" id="UP000254191">
    <property type="component" value="Unassembled WGS sequence"/>
</dbReference>